<evidence type="ECO:0000256" key="2">
    <source>
        <dbReference type="ARBA" id="ARBA00022801"/>
    </source>
</evidence>
<evidence type="ECO:0000259" key="6">
    <source>
        <dbReference type="PROSITE" id="PS51194"/>
    </source>
</evidence>
<gene>
    <name evidence="7" type="ORF">KQP88_06035</name>
</gene>
<dbReference type="PROSITE" id="PS51192">
    <property type="entry name" value="HELICASE_ATP_BIND_1"/>
    <property type="match status" value="1"/>
</dbReference>
<evidence type="ECO:0000256" key="1">
    <source>
        <dbReference type="ARBA" id="ARBA00022741"/>
    </source>
</evidence>
<sequence length="843" mass="95485">MEAKPLIDRLVVDVHESSYFQRLFNKAQLAKDTFTFDQDATLLTAKELTHLLRFADILSSSKSEFDRNLAYRIVGNVHEVNTRGARSKTYANAIVNKLGLWPSLGLLRKQKELDSALPLDRRIESHVKKSAQKVPGTEAFFTDKQFELFKKLTESKNFSFAAPTSMGKSFVILEMIRKMIANTPKSDIVVLVPTRALIAQVFSDIKEKLGADLERNDFQVATSSYALSELNSDPDSNFVFILTPERLLSLINSSQTYAFGYLFVDEAQKLSSQKDHRSIITYQAIEQAIERNKGLHIYFSSPNVSNPESFLELFGRNKKNTFKSKEGATSQHLYFVNLLDRSIFQYHQGVSSSLPSHLLNQYQTAHDLFFRVGGQSPKIIYGGSVEKTLTRARSFKKYLSKGKATPVSQVIREASQQVREYIHPDYELASMLEMGIAFHFGGLPQAIRTLIESLFRDGEIRYLFCTPTLLEGVNLPAKTIFVMSSKKGTPNLEPIDFWNLAGRAGRLAKEFSGNIVCIKDENDQWNNLNILTEKSREITLTPTVLPKNRKEIENVLATFDSSAPSPSLSSKISDILRVDSIRSNLGYDSYLYNIYKDETDGRSAKLAAESVANITIPISIARSNQYIDLDTQNSAFKILKASSGSLKLSQWPTMDEIDQKLHFIFDIYNFEENEKKLKRGSIVYFRRLIHRWIMGDSLSSLISNTLATQKTVWYRREKVSLDTKNPEHISAVVNNLIANIEHDLRFVFENYLGHYYQCLQEIYGDDAGANWAQFIEFGTNDKDIAAMQVMGLARHTAVFLKRRYGSGLSVSGGKIRGVNFHALLEKISRSSIYYTDIRSMALG</sequence>
<dbReference type="RefSeq" id="WP_216705103.1">
    <property type="nucleotide sequence ID" value="NZ_CP076668.1"/>
</dbReference>
<keyword evidence="4" id="KW-0067">ATP-binding</keyword>
<feature type="domain" description="Helicase C-terminal" evidence="6">
    <location>
        <begin position="394"/>
        <end position="553"/>
    </location>
</feature>
<dbReference type="GO" id="GO:0004386">
    <property type="term" value="F:helicase activity"/>
    <property type="evidence" value="ECO:0007669"/>
    <property type="project" value="UniProtKB-KW"/>
</dbReference>
<evidence type="ECO:0000256" key="4">
    <source>
        <dbReference type="ARBA" id="ARBA00022840"/>
    </source>
</evidence>
<dbReference type="Pfam" id="PF00270">
    <property type="entry name" value="DEAD"/>
    <property type="match status" value="1"/>
</dbReference>
<dbReference type="PROSITE" id="PS51194">
    <property type="entry name" value="HELICASE_CTER"/>
    <property type="match status" value="1"/>
</dbReference>
<dbReference type="SMART" id="SM00487">
    <property type="entry name" value="DEXDc"/>
    <property type="match status" value="1"/>
</dbReference>
<accession>A0ABX8HUJ4</accession>
<dbReference type="PANTHER" id="PTHR47961:SF6">
    <property type="entry name" value="DNA-DIRECTED DNA POLYMERASE"/>
    <property type="match status" value="1"/>
</dbReference>
<keyword evidence="8" id="KW-1185">Reference proteome</keyword>
<proteinExistence type="predicted"/>
<dbReference type="EMBL" id="CP076668">
    <property type="protein sequence ID" value="QWU84336.1"/>
    <property type="molecule type" value="Genomic_DNA"/>
</dbReference>
<dbReference type="SMART" id="SM00490">
    <property type="entry name" value="HELICc"/>
    <property type="match status" value="1"/>
</dbReference>
<evidence type="ECO:0000313" key="8">
    <source>
        <dbReference type="Proteomes" id="UP000683401"/>
    </source>
</evidence>
<evidence type="ECO:0000313" key="7">
    <source>
        <dbReference type="EMBL" id="QWU84336.1"/>
    </source>
</evidence>
<dbReference type="PANTHER" id="PTHR47961">
    <property type="entry name" value="DNA POLYMERASE THETA, PUTATIVE (AFU_ORTHOLOGUE AFUA_1G05260)-RELATED"/>
    <property type="match status" value="1"/>
</dbReference>
<keyword evidence="1" id="KW-0547">Nucleotide-binding</keyword>
<protein>
    <submittedName>
        <fullName evidence="7">DEAD/DEAH box helicase</fullName>
    </submittedName>
</protein>
<dbReference type="Proteomes" id="UP000683401">
    <property type="component" value="Chromosome"/>
</dbReference>
<dbReference type="InterPro" id="IPR001650">
    <property type="entry name" value="Helicase_C-like"/>
</dbReference>
<dbReference type="InterPro" id="IPR050474">
    <property type="entry name" value="Hel308_SKI2-like"/>
</dbReference>
<reference evidence="8" key="1">
    <citation type="submission" date="2021-06" db="EMBL/GenBank/DDBJ databases">
        <title>Identification of Pseudomonas cichorii causing bacterial leaf black spot of flue-cured tobacco, a new disease in China.</title>
        <authorList>
            <person name="Lu C.-H."/>
        </authorList>
    </citation>
    <scope>NUCLEOTIDE SEQUENCE [LARGE SCALE GENOMIC DNA]</scope>
    <source>
        <strain evidence="8">LJ2</strain>
    </source>
</reference>
<keyword evidence="2" id="KW-0378">Hydrolase</keyword>
<name>A0ABX8HUJ4_9PSED</name>
<keyword evidence="3 7" id="KW-0347">Helicase</keyword>
<dbReference type="Pfam" id="PF00271">
    <property type="entry name" value="Helicase_C"/>
    <property type="match status" value="1"/>
</dbReference>
<organism evidence="7 8">
    <name type="scientific">Pseudomonas lijiangensis</name>
    <dbReference type="NCBI Taxonomy" id="2995658"/>
    <lineage>
        <taxon>Bacteria</taxon>
        <taxon>Pseudomonadati</taxon>
        <taxon>Pseudomonadota</taxon>
        <taxon>Gammaproteobacteria</taxon>
        <taxon>Pseudomonadales</taxon>
        <taxon>Pseudomonadaceae</taxon>
        <taxon>Pseudomonas</taxon>
    </lineage>
</organism>
<feature type="domain" description="Helicase ATP-binding" evidence="5">
    <location>
        <begin position="149"/>
        <end position="321"/>
    </location>
</feature>
<dbReference type="InterPro" id="IPR014001">
    <property type="entry name" value="Helicase_ATP-bd"/>
</dbReference>
<evidence type="ECO:0000259" key="5">
    <source>
        <dbReference type="PROSITE" id="PS51192"/>
    </source>
</evidence>
<evidence type="ECO:0000256" key="3">
    <source>
        <dbReference type="ARBA" id="ARBA00022806"/>
    </source>
</evidence>
<dbReference type="InterPro" id="IPR011545">
    <property type="entry name" value="DEAD/DEAH_box_helicase_dom"/>
</dbReference>